<name>A0ABT0X178_9ACTN</name>
<proteinExistence type="predicted"/>
<dbReference type="EMBL" id="JAMQGM010000001">
    <property type="protein sequence ID" value="MCM2576045.1"/>
    <property type="molecule type" value="Genomic_DNA"/>
</dbReference>
<evidence type="ECO:0000313" key="3">
    <source>
        <dbReference type="Proteomes" id="UP001167160"/>
    </source>
</evidence>
<keyword evidence="3" id="KW-1185">Reference proteome</keyword>
<reference evidence="2" key="1">
    <citation type="journal article" date="2023" name="Int. J. Syst. Evol. Microbiol.">
        <title>Streptomyces meridianus sp. nov. isolated from brackish water of the Tagus estuary in Alcochete, Portugal.</title>
        <authorList>
            <person name="Santos J.D.N."/>
            <person name="Klimek D."/>
            <person name="Calusinska M."/>
            <person name="Lobo Da Cunha A."/>
            <person name="Catita J."/>
            <person name="Goncalves H."/>
            <person name="Gonzalez I."/>
            <person name="Reyes F."/>
            <person name="Lage O.M."/>
        </authorList>
    </citation>
    <scope>NUCLEOTIDE SEQUENCE</scope>
    <source>
        <strain evidence="2">MTZ3.1</strain>
    </source>
</reference>
<gene>
    <name evidence="2" type="ORF">M1E25_01535</name>
</gene>
<dbReference type="Proteomes" id="UP001167160">
    <property type="component" value="Unassembled WGS sequence"/>
</dbReference>
<evidence type="ECO:0000256" key="1">
    <source>
        <dbReference type="SAM" id="MobiDB-lite"/>
    </source>
</evidence>
<protein>
    <submittedName>
        <fullName evidence="2">DUF5302 domain-containing protein</fullName>
    </submittedName>
</protein>
<feature type="compositionally biased region" description="Basic residues" evidence="1">
    <location>
        <begin position="50"/>
        <end position="60"/>
    </location>
</feature>
<dbReference type="RefSeq" id="WP_251408138.1">
    <property type="nucleotide sequence ID" value="NZ_JAMQGM010000001.1"/>
</dbReference>
<dbReference type="InterPro" id="IPR035172">
    <property type="entry name" value="DUF5302"/>
</dbReference>
<comment type="caution">
    <text evidence="2">The sequence shown here is derived from an EMBL/GenBank/DDBJ whole genome shotgun (WGS) entry which is preliminary data.</text>
</comment>
<organism evidence="2 3">
    <name type="scientific">Streptomyces meridianus</name>
    <dbReference type="NCBI Taxonomy" id="2938945"/>
    <lineage>
        <taxon>Bacteria</taxon>
        <taxon>Bacillati</taxon>
        <taxon>Actinomycetota</taxon>
        <taxon>Actinomycetes</taxon>
        <taxon>Kitasatosporales</taxon>
        <taxon>Streptomycetaceae</taxon>
        <taxon>Streptomyces</taxon>
    </lineage>
</organism>
<accession>A0ABT0X178</accession>
<sequence>MTEKSEQIDNENDLKRKFQEALERKGQGAQARKAQEQGRLRVGAMQGPAARKRTFRRKSG</sequence>
<dbReference type="Pfam" id="PF17227">
    <property type="entry name" value="DUF5302"/>
    <property type="match status" value="1"/>
</dbReference>
<evidence type="ECO:0000313" key="2">
    <source>
        <dbReference type="EMBL" id="MCM2576045.1"/>
    </source>
</evidence>
<feature type="region of interest" description="Disordered" evidence="1">
    <location>
        <begin position="22"/>
        <end position="60"/>
    </location>
</feature>